<gene>
    <name evidence="8" type="primary">LOC107068496</name>
</gene>
<evidence type="ECO:0000313" key="8">
    <source>
        <dbReference type="RefSeq" id="XP_015180423.1"/>
    </source>
</evidence>
<dbReference type="InterPro" id="IPR016162">
    <property type="entry name" value="Ald_DH_N"/>
</dbReference>
<accession>A0ABM1IJN6</accession>
<dbReference type="GeneID" id="107068496"/>
<dbReference type="Pfam" id="PF00171">
    <property type="entry name" value="Aldedh"/>
    <property type="match status" value="1"/>
</dbReference>
<reference evidence="8" key="1">
    <citation type="submission" date="2025-08" db="UniProtKB">
        <authorList>
            <consortium name="RefSeq"/>
        </authorList>
    </citation>
    <scope>IDENTIFICATION</scope>
    <source>
        <tissue evidence="8">Whole body</tissue>
    </source>
</reference>
<dbReference type="Proteomes" id="UP000694924">
    <property type="component" value="Unplaced"/>
</dbReference>
<evidence type="ECO:0000259" key="6">
    <source>
        <dbReference type="Pfam" id="PF00171"/>
    </source>
</evidence>
<evidence type="ECO:0000256" key="2">
    <source>
        <dbReference type="ARBA" id="ARBA00023002"/>
    </source>
</evidence>
<dbReference type="RefSeq" id="XP_015180423.1">
    <property type="nucleotide sequence ID" value="XM_015324937.1"/>
</dbReference>
<dbReference type="Gene3D" id="3.40.309.10">
    <property type="entry name" value="Aldehyde Dehydrogenase, Chain A, domain 2"/>
    <property type="match status" value="1"/>
</dbReference>
<dbReference type="InterPro" id="IPR029510">
    <property type="entry name" value="Ald_DH_CS_GLU"/>
</dbReference>
<proteinExistence type="inferred from homology"/>
<feature type="domain" description="Aldehyde dehydrogenase" evidence="6">
    <location>
        <begin position="58"/>
        <end position="482"/>
    </location>
</feature>
<sequence length="557" mass="62349">MAEVIIDIPKQMDDELKNEMITSSTVSSENETTRIDLQAAVIDISDSPQMNGKTMTANYADIVQGMRDTFFSGKTRPLEWRIKQLKQIIRMMKECTPQFLSALATDLRRSKFESMILEINYTIEDIKHMIYNIKDWAATEKPSKAMMNLLDGVEIHKDPYGVVLIIGAWNYPIQLVLAPLIGAIAAGNCVIVKPSEVAQATANLFAELIPKYLDTECYRVITGSVAETTELLKQRFDYIFYTGSTNVGRIVREASNKYLTPVTLELGGKSPVYIDNSADISIATKRILWGKFINVGQTCIAPDYVLCSTEVQNKFLEEAKKILKEWYGNNPKESNDLCRIINENHLQRLKNYLSGNGKVAIGGDYDFAEKYISPTVLIDVKPTDPVMQDEIFGPILPIVNVDNAYEAIRFINSREKPLAMYIFSTNKENISMILTNTSCGGVCINDIIFHAAVDTLPFGGVGNSGMGAYHGKYSFDTFVHKKGCLIKNFNIIGEKLASCRYPPYTDRKLNFLQMLTSKRPDVPGIKYLPHLIMFGLGVVATIGVKAAFKDFSDEDQL</sequence>
<feature type="active site" evidence="4">
    <location>
        <position position="265"/>
    </location>
</feature>
<evidence type="ECO:0000256" key="4">
    <source>
        <dbReference type="PROSITE-ProRule" id="PRU10007"/>
    </source>
</evidence>
<protein>
    <recommendedName>
        <fullName evidence="3">Aldehyde dehydrogenase</fullName>
    </recommendedName>
</protein>
<comment type="similarity">
    <text evidence="1 3 5">Belongs to the aldehyde dehydrogenase family.</text>
</comment>
<dbReference type="Gene3D" id="3.40.605.10">
    <property type="entry name" value="Aldehyde Dehydrogenase, Chain A, domain 1"/>
    <property type="match status" value="1"/>
</dbReference>
<dbReference type="InterPro" id="IPR016161">
    <property type="entry name" value="Ald_DH/histidinol_DH"/>
</dbReference>
<keyword evidence="7" id="KW-1185">Reference proteome</keyword>
<dbReference type="InterPro" id="IPR016163">
    <property type="entry name" value="Ald_DH_C"/>
</dbReference>
<dbReference type="PANTHER" id="PTHR43570:SF16">
    <property type="entry name" value="ALDEHYDE DEHYDROGENASE TYPE III, ISOFORM Q"/>
    <property type="match status" value="1"/>
</dbReference>
<evidence type="ECO:0000313" key="7">
    <source>
        <dbReference type="Proteomes" id="UP000694924"/>
    </source>
</evidence>
<evidence type="ECO:0000256" key="3">
    <source>
        <dbReference type="PIRNR" id="PIRNR036492"/>
    </source>
</evidence>
<dbReference type="CDD" id="cd07132">
    <property type="entry name" value="ALDH_F3AB"/>
    <property type="match status" value="1"/>
</dbReference>
<dbReference type="InterPro" id="IPR015590">
    <property type="entry name" value="Aldehyde_DH_dom"/>
</dbReference>
<dbReference type="PROSITE" id="PS00687">
    <property type="entry name" value="ALDEHYDE_DEHYDR_GLU"/>
    <property type="match status" value="1"/>
</dbReference>
<evidence type="ECO:0000256" key="1">
    <source>
        <dbReference type="ARBA" id="ARBA00009986"/>
    </source>
</evidence>
<dbReference type="PIRSF" id="PIRSF036492">
    <property type="entry name" value="ALDH"/>
    <property type="match status" value="1"/>
</dbReference>
<keyword evidence="2 3" id="KW-0560">Oxidoreductase</keyword>
<evidence type="ECO:0000256" key="5">
    <source>
        <dbReference type="RuleBase" id="RU003345"/>
    </source>
</evidence>
<organism evidence="7 8">
    <name type="scientific">Polistes dominula</name>
    <name type="common">European paper wasp</name>
    <name type="synonym">Vespa dominula</name>
    <dbReference type="NCBI Taxonomy" id="743375"/>
    <lineage>
        <taxon>Eukaryota</taxon>
        <taxon>Metazoa</taxon>
        <taxon>Ecdysozoa</taxon>
        <taxon>Arthropoda</taxon>
        <taxon>Hexapoda</taxon>
        <taxon>Insecta</taxon>
        <taxon>Pterygota</taxon>
        <taxon>Neoptera</taxon>
        <taxon>Endopterygota</taxon>
        <taxon>Hymenoptera</taxon>
        <taxon>Apocrita</taxon>
        <taxon>Aculeata</taxon>
        <taxon>Vespoidea</taxon>
        <taxon>Vespidae</taxon>
        <taxon>Polistinae</taxon>
        <taxon>Polistini</taxon>
        <taxon>Polistes</taxon>
    </lineage>
</organism>
<dbReference type="SUPFAM" id="SSF53720">
    <property type="entry name" value="ALDH-like"/>
    <property type="match status" value="1"/>
</dbReference>
<name>A0ABM1IJN6_POLDO</name>
<dbReference type="PANTHER" id="PTHR43570">
    <property type="entry name" value="ALDEHYDE DEHYDROGENASE"/>
    <property type="match status" value="1"/>
</dbReference>
<dbReference type="InterPro" id="IPR012394">
    <property type="entry name" value="Aldehyde_DH_NAD(P)"/>
</dbReference>